<keyword evidence="8 14" id="KW-0249">Electron transport</keyword>
<evidence type="ECO:0000256" key="7">
    <source>
        <dbReference type="ARBA" id="ARBA00022967"/>
    </source>
</evidence>
<comment type="function">
    <text evidence="12 15">Subunits I and II form the functional core of the enzyme complex. Electrons originating in cytochrome c are transferred via heme a and Cu(A) to the binuclear center formed by heme a3 and Cu(B).</text>
</comment>
<evidence type="ECO:0000256" key="12">
    <source>
        <dbReference type="ARBA" id="ARBA00024688"/>
    </source>
</evidence>
<reference evidence="20 21" key="1">
    <citation type="submission" date="2020-08" db="EMBL/GenBank/DDBJ databases">
        <title>Genomic Encyclopedia of Type Strains, Phase IV (KMG-IV): sequencing the most valuable type-strain genomes for metagenomic binning, comparative biology and taxonomic classification.</title>
        <authorList>
            <person name="Goeker M."/>
        </authorList>
    </citation>
    <scope>NUCLEOTIDE SEQUENCE [LARGE SCALE GENOMIC DNA]</scope>
    <source>
        <strain evidence="20 21">DSM 25079</strain>
    </source>
</reference>
<gene>
    <name evidence="20" type="ORF">FHS49_000184</name>
</gene>
<name>A0A7W9AEN8_9SPHN</name>
<dbReference type="Gene3D" id="1.10.287.90">
    <property type="match status" value="1"/>
</dbReference>
<sequence>MNILKTAILAFGLMLAPSAAMATPGATAPAAVAANAAAPADAVANAAAPVWPVTPPVAGIGQPVNGAIGIQPQVTKLGEEALWMHDIILMPVMVIISLLVLGLLFWIAARYRAKANPIASKTSHNTAIEVIWTLLPVLILVGIAIPSISLLAKQYKPAPKEAITLKATGNQWNWSYEYPDHGIEFTANMLPEKDEAAPGTAFRTDADGPRLLAADNRIILPVGVPIKLLTTASDVIHSWAMPAFWIKMDAVPGRTNETSFTIEKPGVYFGQCSELCGDKHAYMPIVVEAVSPARFAEWVKFKGGKMPGSEPVAAAVAPAAPAATGATAPVADNAAAPAANATNAATAATGN</sequence>
<keyword evidence="17" id="KW-0732">Signal</keyword>
<feature type="transmembrane region" description="Helical" evidence="16">
    <location>
        <begin position="87"/>
        <end position="109"/>
    </location>
</feature>
<evidence type="ECO:0000256" key="14">
    <source>
        <dbReference type="RuleBase" id="RU000456"/>
    </source>
</evidence>
<evidence type="ECO:0000256" key="3">
    <source>
        <dbReference type="ARBA" id="ARBA00022448"/>
    </source>
</evidence>
<evidence type="ECO:0000256" key="11">
    <source>
        <dbReference type="ARBA" id="ARBA00023136"/>
    </source>
</evidence>
<feature type="domain" description="Cytochrome oxidase subunit II transmembrane region profile" evidence="19">
    <location>
        <begin position="62"/>
        <end position="158"/>
    </location>
</feature>
<feature type="signal peptide" evidence="17">
    <location>
        <begin position="1"/>
        <end position="22"/>
    </location>
</feature>
<dbReference type="EC" id="7.1.1.9" evidence="15"/>
<dbReference type="PROSITE" id="PS50999">
    <property type="entry name" value="COX2_TM"/>
    <property type="match status" value="1"/>
</dbReference>
<feature type="domain" description="Cytochrome oxidase subunit II copper A binding" evidence="18">
    <location>
        <begin position="160"/>
        <end position="301"/>
    </location>
</feature>
<dbReference type="GO" id="GO:0005507">
    <property type="term" value="F:copper ion binding"/>
    <property type="evidence" value="ECO:0007669"/>
    <property type="project" value="InterPro"/>
</dbReference>
<dbReference type="InterPro" id="IPR011759">
    <property type="entry name" value="Cyt_c_oxidase_su2_TM_dom"/>
</dbReference>
<keyword evidence="6 15" id="KW-0479">Metal-binding</keyword>
<evidence type="ECO:0000256" key="1">
    <source>
        <dbReference type="ARBA" id="ARBA00004141"/>
    </source>
</evidence>
<dbReference type="GO" id="GO:0004129">
    <property type="term" value="F:cytochrome-c oxidase activity"/>
    <property type="evidence" value="ECO:0007669"/>
    <property type="project" value="UniProtKB-EC"/>
</dbReference>
<dbReference type="InterPro" id="IPR045187">
    <property type="entry name" value="CcO_II"/>
</dbReference>
<keyword evidence="3 14" id="KW-0813">Transport</keyword>
<accession>A0A7W9AEN8</accession>
<comment type="cofactor">
    <cofactor evidence="15">
        <name>Cu cation</name>
        <dbReference type="ChEBI" id="CHEBI:23378"/>
    </cofactor>
    <text evidence="15">Binds a copper A center.</text>
</comment>
<dbReference type="GO" id="GO:0042773">
    <property type="term" value="P:ATP synthesis coupled electron transport"/>
    <property type="evidence" value="ECO:0007669"/>
    <property type="project" value="TreeGrafter"/>
</dbReference>
<dbReference type="InterPro" id="IPR034210">
    <property type="entry name" value="CcO_II_C"/>
</dbReference>
<keyword evidence="21" id="KW-1185">Reference proteome</keyword>
<evidence type="ECO:0000313" key="20">
    <source>
        <dbReference type="EMBL" id="MBB5684193.1"/>
    </source>
</evidence>
<dbReference type="AlphaFoldDB" id="A0A7W9AEN8"/>
<evidence type="ECO:0000313" key="21">
    <source>
        <dbReference type="Proteomes" id="UP000549617"/>
    </source>
</evidence>
<evidence type="ECO:0000256" key="16">
    <source>
        <dbReference type="SAM" id="Phobius"/>
    </source>
</evidence>
<dbReference type="GO" id="GO:0016491">
    <property type="term" value="F:oxidoreductase activity"/>
    <property type="evidence" value="ECO:0007669"/>
    <property type="project" value="InterPro"/>
</dbReference>
<dbReference type="InterPro" id="IPR014222">
    <property type="entry name" value="Cyt_c_oxidase_su2"/>
</dbReference>
<dbReference type="CDD" id="cd13912">
    <property type="entry name" value="CcO_II_C"/>
    <property type="match status" value="1"/>
</dbReference>
<dbReference type="Proteomes" id="UP000549617">
    <property type="component" value="Unassembled WGS sequence"/>
</dbReference>
<comment type="catalytic activity">
    <reaction evidence="13 15">
        <text>4 Fe(II)-[cytochrome c] + O2 + 8 H(+)(in) = 4 Fe(III)-[cytochrome c] + 2 H2O + 4 H(+)(out)</text>
        <dbReference type="Rhea" id="RHEA:11436"/>
        <dbReference type="Rhea" id="RHEA-COMP:10350"/>
        <dbReference type="Rhea" id="RHEA-COMP:14399"/>
        <dbReference type="ChEBI" id="CHEBI:15377"/>
        <dbReference type="ChEBI" id="CHEBI:15378"/>
        <dbReference type="ChEBI" id="CHEBI:15379"/>
        <dbReference type="ChEBI" id="CHEBI:29033"/>
        <dbReference type="ChEBI" id="CHEBI:29034"/>
        <dbReference type="EC" id="7.1.1.9"/>
    </reaction>
</comment>
<dbReference type="PROSITE" id="PS50857">
    <property type="entry name" value="COX2_CUA"/>
    <property type="match status" value="1"/>
</dbReference>
<dbReference type="SUPFAM" id="SSF81464">
    <property type="entry name" value="Cytochrome c oxidase subunit II-like, transmembrane region"/>
    <property type="match status" value="1"/>
</dbReference>
<dbReference type="GO" id="GO:0005886">
    <property type="term" value="C:plasma membrane"/>
    <property type="evidence" value="ECO:0007669"/>
    <property type="project" value="UniProtKB-SubCell"/>
</dbReference>
<keyword evidence="5 14" id="KW-0812">Transmembrane</keyword>
<evidence type="ECO:0000256" key="15">
    <source>
        <dbReference type="RuleBase" id="RU004024"/>
    </source>
</evidence>
<dbReference type="InterPro" id="IPR002429">
    <property type="entry name" value="CcO_II-like_C"/>
</dbReference>
<keyword evidence="9 16" id="KW-1133">Transmembrane helix</keyword>
<dbReference type="NCBIfam" id="TIGR02866">
    <property type="entry name" value="CoxB"/>
    <property type="match status" value="1"/>
</dbReference>
<evidence type="ECO:0000256" key="10">
    <source>
        <dbReference type="ARBA" id="ARBA00023008"/>
    </source>
</evidence>
<evidence type="ECO:0000256" key="17">
    <source>
        <dbReference type="SAM" id="SignalP"/>
    </source>
</evidence>
<evidence type="ECO:0000259" key="19">
    <source>
        <dbReference type="PROSITE" id="PS50999"/>
    </source>
</evidence>
<dbReference type="PRINTS" id="PR01166">
    <property type="entry name" value="CYCOXIDASEII"/>
</dbReference>
<dbReference type="EMBL" id="JACIJC010000001">
    <property type="protein sequence ID" value="MBB5684193.1"/>
    <property type="molecule type" value="Genomic_DNA"/>
</dbReference>
<dbReference type="InterPro" id="IPR036257">
    <property type="entry name" value="Cyt_c_oxidase_su2_TM_sf"/>
</dbReference>
<keyword evidence="11 16" id="KW-0472">Membrane</keyword>
<evidence type="ECO:0000256" key="8">
    <source>
        <dbReference type="ARBA" id="ARBA00022982"/>
    </source>
</evidence>
<evidence type="ECO:0000256" key="13">
    <source>
        <dbReference type="ARBA" id="ARBA00047816"/>
    </source>
</evidence>
<comment type="subcellular location">
    <subcellularLocation>
        <location evidence="14">Cell membrane</location>
        <topology evidence="14">Multi-pass membrane protein</topology>
    </subcellularLocation>
    <subcellularLocation>
        <location evidence="1">Membrane</location>
        <topology evidence="1">Multi-pass membrane protein</topology>
    </subcellularLocation>
</comment>
<evidence type="ECO:0000259" key="18">
    <source>
        <dbReference type="PROSITE" id="PS50857"/>
    </source>
</evidence>
<evidence type="ECO:0000256" key="6">
    <source>
        <dbReference type="ARBA" id="ARBA00022723"/>
    </source>
</evidence>
<dbReference type="PANTHER" id="PTHR22888:SF9">
    <property type="entry name" value="CYTOCHROME C OXIDASE SUBUNIT 2"/>
    <property type="match status" value="1"/>
</dbReference>
<evidence type="ECO:0000256" key="2">
    <source>
        <dbReference type="ARBA" id="ARBA00007866"/>
    </source>
</evidence>
<dbReference type="PROSITE" id="PS00078">
    <property type="entry name" value="COX2"/>
    <property type="match status" value="1"/>
</dbReference>
<keyword evidence="7" id="KW-1278">Translocase</keyword>
<evidence type="ECO:0000256" key="4">
    <source>
        <dbReference type="ARBA" id="ARBA00022660"/>
    </source>
</evidence>
<comment type="similarity">
    <text evidence="2 14">Belongs to the cytochrome c oxidase subunit 2 family.</text>
</comment>
<organism evidence="20 21">
    <name type="scientific">Sphingobium boeckii</name>
    <dbReference type="NCBI Taxonomy" id="1082345"/>
    <lineage>
        <taxon>Bacteria</taxon>
        <taxon>Pseudomonadati</taxon>
        <taxon>Pseudomonadota</taxon>
        <taxon>Alphaproteobacteria</taxon>
        <taxon>Sphingomonadales</taxon>
        <taxon>Sphingomonadaceae</taxon>
        <taxon>Sphingobium</taxon>
    </lineage>
</organism>
<comment type="caution">
    <text evidence="20">The sequence shown here is derived from an EMBL/GenBank/DDBJ whole genome shotgun (WGS) entry which is preliminary data.</text>
</comment>
<feature type="transmembrane region" description="Helical" evidence="16">
    <location>
        <begin position="130"/>
        <end position="152"/>
    </location>
</feature>
<proteinExistence type="inferred from homology"/>
<dbReference type="Pfam" id="PF00116">
    <property type="entry name" value="COX2"/>
    <property type="match status" value="1"/>
</dbReference>
<protein>
    <recommendedName>
        <fullName evidence="15">Cytochrome c oxidase subunit 2</fullName>
        <ecNumber evidence="15">7.1.1.9</ecNumber>
    </recommendedName>
</protein>
<evidence type="ECO:0000256" key="9">
    <source>
        <dbReference type="ARBA" id="ARBA00022989"/>
    </source>
</evidence>
<evidence type="ECO:0000256" key="5">
    <source>
        <dbReference type="ARBA" id="ARBA00022692"/>
    </source>
</evidence>
<dbReference type="PANTHER" id="PTHR22888">
    <property type="entry name" value="CYTOCHROME C OXIDASE, SUBUNIT II"/>
    <property type="match status" value="1"/>
</dbReference>
<dbReference type="InterPro" id="IPR008972">
    <property type="entry name" value="Cupredoxin"/>
</dbReference>
<dbReference type="RefSeq" id="WP_184014444.1">
    <property type="nucleotide sequence ID" value="NZ_JACIJC010000001.1"/>
</dbReference>
<dbReference type="Pfam" id="PF02790">
    <property type="entry name" value="COX2_TM"/>
    <property type="match status" value="1"/>
</dbReference>
<dbReference type="Gene3D" id="2.60.40.420">
    <property type="entry name" value="Cupredoxins - blue copper proteins"/>
    <property type="match status" value="1"/>
</dbReference>
<keyword evidence="4 14" id="KW-0679">Respiratory chain</keyword>
<keyword evidence="10 15" id="KW-0186">Copper</keyword>
<dbReference type="SUPFAM" id="SSF49503">
    <property type="entry name" value="Cupredoxins"/>
    <property type="match status" value="1"/>
</dbReference>
<feature type="chain" id="PRO_5031005104" description="Cytochrome c oxidase subunit 2" evidence="17">
    <location>
        <begin position="23"/>
        <end position="351"/>
    </location>
</feature>
<dbReference type="InterPro" id="IPR001505">
    <property type="entry name" value="Copper_CuA"/>
</dbReference>